<name>A0A0R3PLW2_ANGCS</name>
<evidence type="ECO:0000259" key="1">
    <source>
        <dbReference type="Pfam" id="PF08393"/>
    </source>
</evidence>
<dbReference type="Pfam" id="PF08393">
    <property type="entry name" value="DHC_N2"/>
    <property type="match status" value="1"/>
</dbReference>
<dbReference type="AlphaFoldDB" id="A0A0R3PLW2"/>
<keyword evidence="3" id="KW-1185">Reference proteome</keyword>
<evidence type="ECO:0000313" key="3">
    <source>
        <dbReference type="Proteomes" id="UP000267027"/>
    </source>
</evidence>
<accession>A0A0R3PLW2</accession>
<proteinExistence type="predicted"/>
<gene>
    <name evidence="2" type="ORF">ACOC_LOCUS5779</name>
</gene>
<reference evidence="2 3" key="2">
    <citation type="submission" date="2018-11" db="EMBL/GenBank/DDBJ databases">
        <authorList>
            <consortium name="Pathogen Informatics"/>
        </authorList>
    </citation>
    <scope>NUCLEOTIDE SEQUENCE [LARGE SCALE GENOMIC DNA]</scope>
    <source>
        <strain evidence="2 3">Costa Rica</strain>
    </source>
</reference>
<evidence type="ECO:0000313" key="2">
    <source>
        <dbReference type="EMBL" id="VDM57364.1"/>
    </source>
</evidence>
<reference evidence="4" key="1">
    <citation type="submission" date="2017-02" db="UniProtKB">
        <authorList>
            <consortium name="WormBaseParasite"/>
        </authorList>
    </citation>
    <scope>IDENTIFICATION</scope>
</reference>
<dbReference type="EMBL" id="UYYA01003893">
    <property type="protein sequence ID" value="VDM57364.1"/>
    <property type="molecule type" value="Genomic_DNA"/>
</dbReference>
<sequence length="308" mass="34766">MALFNGTNILLVAQREAALKEFMEKHFYGILALMKKVTQSPCILDMVGVQEAQRLPGILADMLTELQKAFDDDLLEIMNNRKDIPRLQKHLMKMFAGVTFVDVLEEDRVNTALQSIESERVELVQSVHSRDVFINDWRKAMEAEMNAYVFTGEIILFARSNVKREKICKDGLLEELSAKGAQAESQVKKASPPTEPPEPLLIITSGNSYSPLQLISDHLLRKTVLKDPEELFGQSVITYLHYGTFTSFASSMIQLGPHYQKKAQIFCLGHPVFETVADVTSLRDMASDVGAHFIKVLDDFLDMLVDRE</sequence>
<dbReference type="InterPro" id="IPR013602">
    <property type="entry name" value="Dynein_heavy_linker"/>
</dbReference>
<evidence type="ECO:0000313" key="4">
    <source>
        <dbReference type="WBParaSite" id="ACOC_0000577801-mRNA-1"/>
    </source>
</evidence>
<protein>
    <submittedName>
        <fullName evidence="4">DHC_N2 domain-containing protein</fullName>
    </submittedName>
</protein>
<dbReference type="STRING" id="334426.A0A0R3PLW2"/>
<dbReference type="Gene3D" id="3.20.180.20">
    <property type="entry name" value="Dynein heavy chain, N-terminal domain 2"/>
    <property type="match status" value="1"/>
</dbReference>
<dbReference type="Proteomes" id="UP000267027">
    <property type="component" value="Unassembled WGS sequence"/>
</dbReference>
<feature type="domain" description="Dynein heavy chain linker" evidence="1">
    <location>
        <begin position="71"/>
        <end position="147"/>
    </location>
</feature>
<dbReference type="WBParaSite" id="ACOC_0000577801-mRNA-1">
    <property type="protein sequence ID" value="ACOC_0000577801-mRNA-1"/>
    <property type="gene ID" value="ACOC_0000577801"/>
</dbReference>
<dbReference type="OrthoDB" id="5860554at2759"/>
<dbReference type="InterPro" id="IPR042228">
    <property type="entry name" value="Dynein_linker_3"/>
</dbReference>
<organism evidence="4">
    <name type="scientific">Angiostrongylus costaricensis</name>
    <name type="common">Nematode worm</name>
    <dbReference type="NCBI Taxonomy" id="334426"/>
    <lineage>
        <taxon>Eukaryota</taxon>
        <taxon>Metazoa</taxon>
        <taxon>Ecdysozoa</taxon>
        <taxon>Nematoda</taxon>
        <taxon>Chromadorea</taxon>
        <taxon>Rhabditida</taxon>
        <taxon>Rhabditina</taxon>
        <taxon>Rhabditomorpha</taxon>
        <taxon>Strongyloidea</taxon>
        <taxon>Metastrongylidae</taxon>
        <taxon>Angiostrongylus</taxon>
    </lineage>
</organism>